<evidence type="ECO:0000256" key="1">
    <source>
        <dbReference type="SAM" id="Phobius"/>
    </source>
</evidence>
<dbReference type="Pfam" id="PF07509">
    <property type="entry name" value="DUF1523"/>
    <property type="match status" value="1"/>
</dbReference>
<keyword evidence="1" id="KW-0812">Transmembrane</keyword>
<protein>
    <recommendedName>
        <fullName evidence="4">DUF1523 domain-containing protein</fullName>
    </recommendedName>
</protein>
<dbReference type="RefSeq" id="WP_072777805.1">
    <property type="nucleotide sequence ID" value="NZ_FQXC01000003.1"/>
</dbReference>
<dbReference type="Proteomes" id="UP000184221">
    <property type="component" value="Unassembled WGS sequence"/>
</dbReference>
<name>A0A1M5U0A7_9RHOB</name>
<keyword evidence="1" id="KW-1133">Transmembrane helix</keyword>
<feature type="transmembrane region" description="Helical" evidence="1">
    <location>
        <begin position="148"/>
        <end position="169"/>
    </location>
</feature>
<dbReference type="EMBL" id="FQXC01000003">
    <property type="protein sequence ID" value="SHH56374.1"/>
    <property type="molecule type" value="Genomic_DNA"/>
</dbReference>
<evidence type="ECO:0000313" key="3">
    <source>
        <dbReference type="Proteomes" id="UP000184221"/>
    </source>
</evidence>
<dbReference type="InterPro" id="IPR011088">
    <property type="entry name" value="Phage_phiNM3_A0EWY4"/>
</dbReference>
<sequence length="214" mass="24972">MGYIKWSIILLFWVSVATVLHYTLPQHDIARITDTEVRRIDPGENRWFWASADVGSDGSLPNRDVFFISAVRDNGRVMVYRNEDTGWGWPPYFKFDTSNLQAEAADLRSTSANPQWVVIKHYGWRNEFFTIFPNAISVRAVDGPDQRIIPWINIIILTILAGIFWAIFVRWRRFRRARIDPVLEDVEEGFDAVGDGIARRRSGLRRWLDSWKSK</sequence>
<dbReference type="OrthoDB" id="5354324at2"/>
<reference evidence="2 3" key="1">
    <citation type="submission" date="2016-11" db="EMBL/GenBank/DDBJ databases">
        <authorList>
            <person name="Jaros S."/>
            <person name="Januszkiewicz K."/>
            <person name="Wedrychowicz H."/>
        </authorList>
    </citation>
    <scope>NUCLEOTIDE SEQUENCE [LARGE SCALE GENOMIC DNA]</scope>
    <source>
        <strain evidence="2 3">DSM 29431</strain>
    </source>
</reference>
<dbReference type="STRING" id="996342.SAMN05443551_2434"/>
<keyword evidence="3" id="KW-1185">Reference proteome</keyword>
<accession>A0A1M5U0A7</accession>
<proteinExistence type="predicted"/>
<dbReference type="AlphaFoldDB" id="A0A1M5U0A7"/>
<evidence type="ECO:0000313" key="2">
    <source>
        <dbReference type="EMBL" id="SHH56374.1"/>
    </source>
</evidence>
<gene>
    <name evidence="2" type="ORF">SAMN05443551_2434</name>
</gene>
<keyword evidence="1" id="KW-0472">Membrane</keyword>
<organism evidence="2 3">
    <name type="scientific">Marivita hallyeonensis</name>
    <dbReference type="NCBI Taxonomy" id="996342"/>
    <lineage>
        <taxon>Bacteria</taxon>
        <taxon>Pseudomonadati</taxon>
        <taxon>Pseudomonadota</taxon>
        <taxon>Alphaproteobacteria</taxon>
        <taxon>Rhodobacterales</taxon>
        <taxon>Roseobacteraceae</taxon>
        <taxon>Marivita</taxon>
    </lineage>
</organism>
<evidence type="ECO:0008006" key="4">
    <source>
        <dbReference type="Google" id="ProtNLM"/>
    </source>
</evidence>